<organism evidence="1 2">
    <name type="scientific">Tenebrionibacter intestinalis</name>
    <dbReference type="NCBI Taxonomy" id="2799638"/>
    <lineage>
        <taxon>Bacteria</taxon>
        <taxon>Pseudomonadati</taxon>
        <taxon>Pseudomonadota</taxon>
        <taxon>Gammaproteobacteria</taxon>
        <taxon>Enterobacterales</taxon>
        <taxon>Enterobacteriaceae</taxon>
        <taxon>Tenebrionibacter/Tenebrionicola group</taxon>
        <taxon>Tenebrionibacter</taxon>
    </lineage>
</organism>
<gene>
    <name evidence="1" type="ORF">JJB97_00225</name>
</gene>
<dbReference type="EMBL" id="JAEPBH010000001">
    <property type="protein sequence ID" value="MBK4713780.1"/>
    <property type="molecule type" value="Genomic_DNA"/>
</dbReference>
<keyword evidence="2" id="KW-1185">Reference proteome</keyword>
<name>A0A8K0V287_9ENTR</name>
<evidence type="ECO:0000313" key="2">
    <source>
        <dbReference type="Proteomes" id="UP000659047"/>
    </source>
</evidence>
<comment type="caution">
    <text evidence="1">The sequence shown here is derived from an EMBL/GenBank/DDBJ whole genome shotgun (WGS) entry which is preliminary data.</text>
</comment>
<dbReference type="Proteomes" id="UP000659047">
    <property type="component" value="Unassembled WGS sequence"/>
</dbReference>
<reference evidence="1" key="1">
    <citation type="submission" date="2021-01" db="EMBL/GenBank/DDBJ databases">
        <title>Intestinitalea alba gen. nov., sp. nov., a novel genus of the family Enterobacteriaceae, isolated from the gut of the plastic-eating mealworm Tenebrio molitor L.</title>
        <authorList>
            <person name="Yang Y."/>
        </authorList>
    </citation>
    <scope>NUCLEOTIDE SEQUENCE</scope>
    <source>
        <strain evidence="1">BIT-L3</strain>
    </source>
</reference>
<dbReference type="AlphaFoldDB" id="A0A8K0V287"/>
<dbReference type="RefSeq" id="WP_238711767.1">
    <property type="nucleotide sequence ID" value="NZ_JAEPBH010000001.1"/>
</dbReference>
<protein>
    <submittedName>
        <fullName evidence="1">Uncharacterized protein</fullName>
    </submittedName>
</protein>
<proteinExistence type="predicted"/>
<accession>A0A8K0V287</accession>
<sequence>MNIPKARFLKQSYLKNKTNIDKKARIEAILIRSILTNILRNPQTHKAGALSQFFDINDFPLLTRGAFPEHIFSVRKDFEDAGYLVNIEPRHNGLVITLDWRDVESGEDI</sequence>
<evidence type="ECO:0000313" key="1">
    <source>
        <dbReference type="EMBL" id="MBK4713780.1"/>
    </source>
</evidence>